<dbReference type="GO" id="GO:0005829">
    <property type="term" value="C:cytosol"/>
    <property type="evidence" value="ECO:0007669"/>
    <property type="project" value="TreeGrafter"/>
</dbReference>
<dbReference type="GO" id="GO:0000049">
    <property type="term" value="F:tRNA binding"/>
    <property type="evidence" value="ECO:0007669"/>
    <property type="project" value="InterPro"/>
</dbReference>
<dbReference type="EnsemblMetazoa" id="MDOA004187-RA">
    <property type="protein sequence ID" value="MDOA004187-PA"/>
    <property type="gene ID" value="MDOA004187"/>
</dbReference>
<comment type="function">
    <text evidence="3">Plays a central role in 2-thiolation of mcm(5)S(2)U at tRNA wobble positions of tRNA(Lys), tRNA(Glu) and tRNA(Gln). May act by forming a heterodimer with NCS6/CTU1 that ligates sulfur from thiocarboxylated URM1 onto the uridine of tRNAs at wobble position.</text>
</comment>
<dbReference type="FunFam" id="3.40.50.620:FF:000229">
    <property type="entry name" value="Cytoplasmic tRNA 2-thiolation protein 2"/>
    <property type="match status" value="1"/>
</dbReference>
<dbReference type="GO" id="GO:0016779">
    <property type="term" value="F:nucleotidyltransferase activity"/>
    <property type="evidence" value="ECO:0007669"/>
    <property type="project" value="UniProtKB-UniRule"/>
</dbReference>
<dbReference type="Pfam" id="PF10288">
    <property type="entry name" value="CTU2"/>
    <property type="match status" value="1"/>
</dbReference>
<dbReference type="VEuPathDB" id="VectorBase:MDOMA2_006087"/>
<dbReference type="GO" id="GO:0002143">
    <property type="term" value="P:tRNA wobble position uridine thiolation"/>
    <property type="evidence" value="ECO:0007669"/>
    <property type="project" value="TreeGrafter"/>
</dbReference>
<dbReference type="SUPFAM" id="SSF52402">
    <property type="entry name" value="Adenine nucleotide alpha hydrolases-like"/>
    <property type="match status" value="1"/>
</dbReference>
<accession>A0A1I8MEV7</accession>
<dbReference type="InterPro" id="IPR019407">
    <property type="entry name" value="CTU2"/>
</dbReference>
<dbReference type="VEuPathDB" id="VectorBase:MDOA004187"/>
<dbReference type="RefSeq" id="XP_005179789.2">
    <property type="nucleotide sequence ID" value="XM_005179732.4"/>
</dbReference>
<keyword evidence="1 3" id="KW-0963">Cytoplasm</keyword>
<dbReference type="PANTHER" id="PTHR20882">
    <property type="entry name" value="CYTOPLASMIC TRNA 2-THIOLATION PROTEIN 2"/>
    <property type="match status" value="1"/>
</dbReference>
<comment type="subcellular location">
    <subcellularLocation>
        <location evidence="3">Cytoplasm</location>
    </subcellularLocation>
</comment>
<dbReference type="UniPathway" id="UPA00988"/>
<evidence type="ECO:0000256" key="3">
    <source>
        <dbReference type="HAMAP-Rule" id="MF_03054"/>
    </source>
</evidence>
<protein>
    <recommendedName>
        <fullName evidence="3">Cytoplasmic tRNA 2-thiolation protein 2</fullName>
    </recommendedName>
</protein>
<dbReference type="GO" id="GO:0016783">
    <property type="term" value="F:sulfurtransferase activity"/>
    <property type="evidence" value="ECO:0007669"/>
    <property type="project" value="TreeGrafter"/>
</dbReference>
<dbReference type="HAMAP" id="MF_03054">
    <property type="entry name" value="CTU2"/>
    <property type="match status" value="1"/>
</dbReference>
<dbReference type="GO" id="GO:0032447">
    <property type="term" value="P:protein urmylation"/>
    <property type="evidence" value="ECO:0007669"/>
    <property type="project" value="UniProtKB-UniRule"/>
</dbReference>
<proteinExistence type="inferred from homology"/>
<comment type="similarity">
    <text evidence="3">Belongs to the CTU2/NCS2 family.</text>
</comment>
<dbReference type="OrthoDB" id="25129at2759"/>
<dbReference type="Gene3D" id="3.40.50.620">
    <property type="entry name" value="HUPs"/>
    <property type="match status" value="1"/>
</dbReference>
<dbReference type="InterPro" id="IPR014729">
    <property type="entry name" value="Rossmann-like_a/b/a_fold"/>
</dbReference>
<dbReference type="eggNOG" id="KOG2594">
    <property type="taxonomic scope" value="Eukaryota"/>
</dbReference>
<name>A0A1I8MEV7_MUSDO</name>
<comment type="pathway">
    <text evidence="3">tRNA modification; 5-methoxycarbonylmethyl-2-thiouridine-tRNA biosynthesis.</text>
</comment>
<organism evidence="4">
    <name type="scientific">Musca domestica</name>
    <name type="common">House fly</name>
    <dbReference type="NCBI Taxonomy" id="7370"/>
    <lineage>
        <taxon>Eukaryota</taxon>
        <taxon>Metazoa</taxon>
        <taxon>Ecdysozoa</taxon>
        <taxon>Arthropoda</taxon>
        <taxon>Hexapoda</taxon>
        <taxon>Insecta</taxon>
        <taxon>Pterygota</taxon>
        <taxon>Neoptera</taxon>
        <taxon>Endopterygota</taxon>
        <taxon>Diptera</taxon>
        <taxon>Brachycera</taxon>
        <taxon>Muscomorpha</taxon>
        <taxon>Muscoidea</taxon>
        <taxon>Muscidae</taxon>
        <taxon>Musca</taxon>
    </lineage>
</organism>
<keyword evidence="2 3" id="KW-0819">tRNA processing</keyword>
<reference evidence="4" key="1">
    <citation type="submission" date="2020-05" db="UniProtKB">
        <authorList>
            <consortium name="EnsemblMetazoa"/>
        </authorList>
    </citation>
    <scope>IDENTIFICATION</scope>
    <source>
        <strain evidence="4">Aabys</strain>
    </source>
</reference>
<gene>
    <name evidence="4" type="primary">101901740</name>
</gene>
<dbReference type="PANTHER" id="PTHR20882:SF14">
    <property type="entry name" value="CYTOPLASMIC TRNA 2-THIOLATION PROTEIN 2"/>
    <property type="match status" value="1"/>
</dbReference>
<evidence type="ECO:0000313" key="4">
    <source>
        <dbReference type="EnsemblMetazoa" id="MDOA004187-PA"/>
    </source>
</evidence>
<evidence type="ECO:0000256" key="1">
    <source>
        <dbReference type="ARBA" id="ARBA00022490"/>
    </source>
</evidence>
<dbReference type="KEGG" id="mde:101901740"/>
<sequence length="427" mass="47958">MCSIGEDDFGDEGGVHSMVPDVKTSQPQFSIDNDILCNKCKQPGATYKLAFREPECKECFLNYVRHKFRAALGSSKVLPKNANVLLVFDCSAQSLVLLDMLHHAQTQNTFKRLHCNATVLYIDDYQMHINGECTPEYEKHLKDVQSTCSTYEHFDCYILPLVKTDTVNDLIFNFKSLPEEYSANVDKHKSQFKELLNCLRSLTSKQDFIKHYRSKVIGLAAKHFQCQFAFKADISSDLASDLLAAIALGRGGSAALDVALVDNRLEDDVKIVRPLKDLTEEEINLYVKAQNLKLLEQRSYGSDFGPSASLQNLTKAFVEDLQQNYSSTVSTVFRTGSKIASQMDEKSELCCVFCKSVLDYKDSNTLLAIEFSRIVSECGIKTEDISELGMEAHKHVEGDIEGRDLTKVCHACRNIYADSSNKDILLL</sequence>
<dbReference type="STRING" id="7370.A0A1I8MEV7"/>
<evidence type="ECO:0000256" key="2">
    <source>
        <dbReference type="ARBA" id="ARBA00022694"/>
    </source>
</evidence>
<dbReference type="AlphaFoldDB" id="A0A1I8MEV7"/>